<sequence length="383" mass="43644">MNFSDRLNTIYYIELPENFEFSGGSLKIDASIPLPVQKKDSDLSSDFNIKELSEEQILSGILTVLAYDRQNKHSDYYRSLIMRIRPEIKTQLSEAAIIKTKNEDFDLADEIFCALRGLDPDDISIKLNYALFLDQRADAYRRLGLNEDADACDCEAEAFYKAVMEAEPPVPDGFFNAGFFYMKKQAFLDAKGCFETYLALTCDIPDNDLGENGIYKKKRSQEILDDIKNRNTDDEKFIAAYELIKNGEEEKALDKIREFLQKNPHTWNAWFMLGWALRRLERYEDAKQAFLKSMECDGGGSNADTYNELAVCYIEEKNYTEAQKCLENALTLDPENIKIMSNLGFLALKTGNPGVAQKYFSAVLEFSPGDKIALAELAKLENL</sequence>
<dbReference type="Pfam" id="PF23914">
    <property type="entry name" value="TPR_CcmH_CycH"/>
    <property type="match status" value="1"/>
</dbReference>
<dbReference type="SMART" id="SM00028">
    <property type="entry name" value="TPR"/>
    <property type="match status" value="3"/>
</dbReference>
<protein>
    <submittedName>
        <fullName evidence="3">Tetratricopeptide repeat protein</fullName>
    </submittedName>
</protein>
<dbReference type="EMBL" id="CP054257">
    <property type="protein sequence ID" value="QTQ11263.1"/>
    <property type="molecule type" value="Genomic_DNA"/>
</dbReference>
<proteinExistence type="predicted"/>
<dbReference type="RefSeq" id="WP_210118058.1">
    <property type="nucleotide sequence ID" value="NZ_CP054257.1"/>
</dbReference>
<dbReference type="Proteomes" id="UP000671995">
    <property type="component" value="Chromosome"/>
</dbReference>
<reference evidence="3" key="2">
    <citation type="journal article" date="2021" name="Microbiol. Resour. Announc.">
        <title>Complete Genome Sequences of Three Human Oral Treponema parvum Isolates.</title>
        <authorList>
            <person name="Zeng H."/>
            <person name="Watt R.M."/>
        </authorList>
    </citation>
    <scope>NUCLEOTIDE SEQUENCE</scope>
    <source>
        <strain evidence="3">ATCC 700773</strain>
    </source>
</reference>
<dbReference type="InterPro" id="IPR019734">
    <property type="entry name" value="TPR_rpt"/>
</dbReference>
<dbReference type="InterPro" id="IPR056413">
    <property type="entry name" value="TPR_CcmH_CycH"/>
</dbReference>
<dbReference type="SUPFAM" id="SSF48452">
    <property type="entry name" value="TPR-like"/>
    <property type="match status" value="1"/>
</dbReference>
<name>A0A975IBY1_9SPIR</name>
<feature type="repeat" description="TPR" evidence="1">
    <location>
        <begin position="303"/>
        <end position="336"/>
    </location>
</feature>
<evidence type="ECO:0000313" key="4">
    <source>
        <dbReference type="Proteomes" id="UP000671995"/>
    </source>
</evidence>
<dbReference type="PROSITE" id="PS50293">
    <property type="entry name" value="TPR_REGION"/>
    <property type="match status" value="1"/>
</dbReference>
<dbReference type="Gene3D" id="1.25.40.10">
    <property type="entry name" value="Tetratricopeptide repeat domain"/>
    <property type="match status" value="2"/>
</dbReference>
<dbReference type="PANTHER" id="PTHR12558:SF13">
    <property type="entry name" value="CELL DIVISION CYCLE PROTEIN 27 HOMOLOG"/>
    <property type="match status" value="1"/>
</dbReference>
<keyword evidence="1" id="KW-0802">TPR repeat</keyword>
<dbReference type="PROSITE" id="PS50005">
    <property type="entry name" value="TPR"/>
    <property type="match status" value="1"/>
</dbReference>
<evidence type="ECO:0000313" key="3">
    <source>
        <dbReference type="EMBL" id="QTQ11263.1"/>
    </source>
</evidence>
<accession>A0A975IBY1</accession>
<evidence type="ECO:0000259" key="2">
    <source>
        <dbReference type="Pfam" id="PF23914"/>
    </source>
</evidence>
<dbReference type="AlphaFoldDB" id="A0A975IBY1"/>
<dbReference type="PANTHER" id="PTHR12558">
    <property type="entry name" value="CELL DIVISION CYCLE 16,23,27"/>
    <property type="match status" value="1"/>
</dbReference>
<dbReference type="InterPro" id="IPR011990">
    <property type="entry name" value="TPR-like_helical_dom_sf"/>
</dbReference>
<gene>
    <name evidence="3" type="ORF">HRI96_03065</name>
</gene>
<reference evidence="3" key="1">
    <citation type="submission" date="2020-05" db="EMBL/GenBank/DDBJ databases">
        <authorList>
            <person name="Zeng H."/>
            <person name="Chan Y.K."/>
            <person name="Watt R.M."/>
        </authorList>
    </citation>
    <scope>NUCLEOTIDE SEQUENCE</scope>
    <source>
        <strain evidence="3">ATCC 700773</strain>
    </source>
</reference>
<evidence type="ECO:0000256" key="1">
    <source>
        <dbReference type="PROSITE-ProRule" id="PRU00339"/>
    </source>
</evidence>
<organism evidence="3 4">
    <name type="scientific">Treponema parvum</name>
    <dbReference type="NCBI Taxonomy" id="138851"/>
    <lineage>
        <taxon>Bacteria</taxon>
        <taxon>Pseudomonadati</taxon>
        <taxon>Spirochaetota</taxon>
        <taxon>Spirochaetia</taxon>
        <taxon>Spirochaetales</taxon>
        <taxon>Treponemataceae</taxon>
        <taxon>Treponema</taxon>
    </lineage>
</organism>
<feature type="domain" description="Cytochrome c-type biogenesis protein H TPR" evidence="2">
    <location>
        <begin position="256"/>
        <end position="368"/>
    </location>
</feature>